<protein>
    <submittedName>
        <fullName evidence="1">Winged helix-turn-helix domain-containing protein</fullName>
    </submittedName>
</protein>
<comment type="caution">
    <text evidence="1">The sequence shown here is derived from an EMBL/GenBank/DDBJ whole genome shotgun (WGS) entry which is preliminary data.</text>
</comment>
<dbReference type="EMBL" id="VBOT01000135">
    <property type="protein sequence ID" value="TMQ48681.1"/>
    <property type="molecule type" value="Genomic_DNA"/>
</dbReference>
<accession>A0A538SBD3</accession>
<dbReference type="PANTHER" id="PTHR30528">
    <property type="entry name" value="CYTOPLASMIC PROTEIN"/>
    <property type="match status" value="1"/>
</dbReference>
<evidence type="ECO:0000313" key="2">
    <source>
        <dbReference type="Proteomes" id="UP000320184"/>
    </source>
</evidence>
<evidence type="ECO:0000313" key="1">
    <source>
        <dbReference type="EMBL" id="TMQ48681.1"/>
    </source>
</evidence>
<dbReference type="InterPro" id="IPR009351">
    <property type="entry name" value="AlkZ-like"/>
</dbReference>
<dbReference type="Proteomes" id="UP000320184">
    <property type="component" value="Unassembled WGS sequence"/>
</dbReference>
<name>A0A538SBD3_UNCEI</name>
<gene>
    <name evidence="1" type="ORF">E6K73_11300</name>
</gene>
<organism evidence="1 2">
    <name type="scientific">Eiseniibacteriota bacterium</name>
    <dbReference type="NCBI Taxonomy" id="2212470"/>
    <lineage>
        <taxon>Bacteria</taxon>
        <taxon>Candidatus Eiseniibacteriota</taxon>
    </lineage>
</organism>
<dbReference type="Pfam" id="PF06224">
    <property type="entry name" value="AlkZ-like"/>
    <property type="match status" value="1"/>
</dbReference>
<proteinExistence type="predicted"/>
<reference evidence="1 2" key="1">
    <citation type="journal article" date="2019" name="Nat. Microbiol.">
        <title>Mediterranean grassland soil C-N compound turnover is dependent on rainfall and depth, and is mediated by genomically divergent microorganisms.</title>
        <authorList>
            <person name="Diamond S."/>
            <person name="Andeer P.F."/>
            <person name="Li Z."/>
            <person name="Crits-Christoph A."/>
            <person name="Burstein D."/>
            <person name="Anantharaman K."/>
            <person name="Lane K.R."/>
            <person name="Thomas B.C."/>
            <person name="Pan C."/>
            <person name="Northen T.R."/>
            <person name="Banfield J.F."/>
        </authorList>
    </citation>
    <scope>NUCLEOTIDE SEQUENCE [LARGE SCALE GENOMIC DNA]</scope>
    <source>
        <strain evidence="1">WS_3</strain>
    </source>
</reference>
<dbReference type="PANTHER" id="PTHR30528:SF0">
    <property type="entry name" value="CYTOPLASMIC PROTEIN"/>
    <property type="match status" value="1"/>
</dbReference>
<dbReference type="AlphaFoldDB" id="A0A538SBD3"/>
<sequence length="449" mass="50909">MSPRRVPLRAVAALFLERQHLDRPREQRLTAPRLLRFVEDTGGLQIDSINVLDRAHYLTVWSRFGSYDRSAFDRFAYHRRLLFEYWAHAACFVPTSDLPMWRRAMLDYAVRHTGWSRFLKRNSRVVDTVEQALRERGPVGNADFQHARRGATSGWWSWKPATFALHWLWMTGRALVHSRTHFQKRFDLAERVIPSIGEIEPPPPGEFLRWHLRRGLHAMGAATELDLRMYLTFPRLEVGARREALRSMLDSGEVVEIAVEDDGARGPGGGTARNGAGRSARWLVLAEDLPALASAGRRRFPSRGTTLLSPFDSFLWHRDRTARLFGFDYRIEVYTPGHKRVHGYYSLPILYDGLLIGRLDAKNHREQRRLEVRSVHFEPWFSGVGRAQALRRAAPDRAAALEGLGEALRDLAAFVGAESVALGRVAPRAMAGALRSELRRGGAVAASPG</sequence>